<keyword evidence="3" id="KW-1185">Reference proteome</keyword>
<dbReference type="EMBL" id="JAJFAZ020000002">
    <property type="protein sequence ID" value="KAI5344478.1"/>
    <property type="molecule type" value="Genomic_DNA"/>
</dbReference>
<evidence type="ECO:0000313" key="2">
    <source>
        <dbReference type="EMBL" id="KAI5344478.1"/>
    </source>
</evidence>
<evidence type="ECO:0000313" key="3">
    <source>
        <dbReference type="Proteomes" id="UP001054821"/>
    </source>
</evidence>
<sequence length="136" mass="14865">MDKLWGVQIFQDPAPSKVWLSNERSSHPICNMPKYPGTQLLCVDATPSLPTWGSRECPTTPNEAGMLGYNYKKLTSSQPRSCFSTANLGDYCLHHSEPSRPSIKATSTKAATPSPLPKEDTLPRCQTPAKAPSCQT</sequence>
<comment type="caution">
    <text evidence="2">The sequence shown here is derived from an EMBL/GenBank/DDBJ whole genome shotgun (WGS) entry which is preliminary data.</text>
</comment>
<name>A0AAD4WJ46_PRUDU</name>
<gene>
    <name evidence="2" type="ORF">L3X38_012355</name>
</gene>
<feature type="region of interest" description="Disordered" evidence="1">
    <location>
        <begin position="97"/>
        <end position="136"/>
    </location>
</feature>
<accession>A0AAD4WJ46</accession>
<protein>
    <submittedName>
        <fullName evidence="2">Uncharacterized protein</fullName>
    </submittedName>
</protein>
<proteinExistence type="predicted"/>
<evidence type="ECO:0000256" key="1">
    <source>
        <dbReference type="SAM" id="MobiDB-lite"/>
    </source>
</evidence>
<reference evidence="2 3" key="1">
    <citation type="journal article" date="2022" name="G3 (Bethesda)">
        <title>Whole-genome sequence and methylome profiling of the almond [Prunus dulcis (Mill.) D.A. Webb] cultivar 'Nonpareil'.</title>
        <authorList>
            <person name="D'Amico-Willman K.M."/>
            <person name="Ouma W.Z."/>
            <person name="Meulia T."/>
            <person name="Sideli G.M."/>
            <person name="Gradziel T.M."/>
            <person name="Fresnedo-Ramirez J."/>
        </authorList>
    </citation>
    <scope>NUCLEOTIDE SEQUENCE [LARGE SCALE GENOMIC DNA]</scope>
    <source>
        <strain evidence="2">Clone GOH B32 T37-40</strain>
    </source>
</reference>
<organism evidence="2 3">
    <name type="scientific">Prunus dulcis</name>
    <name type="common">Almond</name>
    <name type="synonym">Amygdalus dulcis</name>
    <dbReference type="NCBI Taxonomy" id="3755"/>
    <lineage>
        <taxon>Eukaryota</taxon>
        <taxon>Viridiplantae</taxon>
        <taxon>Streptophyta</taxon>
        <taxon>Embryophyta</taxon>
        <taxon>Tracheophyta</taxon>
        <taxon>Spermatophyta</taxon>
        <taxon>Magnoliopsida</taxon>
        <taxon>eudicotyledons</taxon>
        <taxon>Gunneridae</taxon>
        <taxon>Pentapetalae</taxon>
        <taxon>rosids</taxon>
        <taxon>fabids</taxon>
        <taxon>Rosales</taxon>
        <taxon>Rosaceae</taxon>
        <taxon>Amygdaloideae</taxon>
        <taxon>Amygdaleae</taxon>
        <taxon>Prunus</taxon>
    </lineage>
</organism>
<dbReference type="Proteomes" id="UP001054821">
    <property type="component" value="Chromosome 2"/>
</dbReference>
<dbReference type="AlphaFoldDB" id="A0AAD4WJ46"/>